<dbReference type="PROSITE" id="PS00518">
    <property type="entry name" value="ZF_RING_1"/>
    <property type="match status" value="1"/>
</dbReference>
<dbReference type="InterPro" id="IPR013083">
    <property type="entry name" value="Znf_RING/FYVE/PHD"/>
</dbReference>
<evidence type="ECO:0000256" key="4">
    <source>
        <dbReference type="ARBA" id="ARBA00022723"/>
    </source>
</evidence>
<dbReference type="InterPro" id="IPR039739">
    <property type="entry name" value="MAG2/RNF10"/>
</dbReference>
<reference evidence="12" key="2">
    <citation type="submission" date="2021-09" db="EMBL/GenBank/DDBJ databases">
        <authorList>
            <person name="Jia N."/>
            <person name="Wang J."/>
            <person name="Shi W."/>
            <person name="Du L."/>
            <person name="Sun Y."/>
            <person name="Zhan W."/>
            <person name="Jiang J."/>
            <person name="Wang Q."/>
            <person name="Zhang B."/>
            <person name="Ji P."/>
            <person name="Sakyi L.B."/>
            <person name="Cui X."/>
            <person name="Yuan T."/>
            <person name="Jiang B."/>
            <person name="Yang W."/>
            <person name="Lam T.T.-Y."/>
            <person name="Chang Q."/>
            <person name="Ding S."/>
            <person name="Wang X."/>
            <person name="Zhu J."/>
            <person name="Ruan X."/>
            <person name="Zhao L."/>
            <person name="Wei J."/>
            <person name="Que T."/>
            <person name="Du C."/>
            <person name="Cheng J."/>
            <person name="Dai P."/>
            <person name="Han X."/>
            <person name="Huang E."/>
            <person name="Gao Y."/>
            <person name="Liu J."/>
            <person name="Shao H."/>
            <person name="Ye R."/>
            <person name="Li L."/>
            <person name="Wei W."/>
            <person name="Wang X."/>
            <person name="Wang C."/>
            <person name="Huo Q."/>
            <person name="Li W."/>
            <person name="Guo W."/>
            <person name="Chen H."/>
            <person name="Chen S."/>
            <person name="Zhou L."/>
            <person name="Zhou L."/>
            <person name="Ni X."/>
            <person name="Tian J."/>
            <person name="Zhou Y."/>
            <person name="Sheng Y."/>
            <person name="Liu T."/>
            <person name="Pan Y."/>
            <person name="Xia L."/>
            <person name="Li J."/>
            <person name="Zhao F."/>
            <person name="Cao W."/>
        </authorList>
    </citation>
    <scope>NUCLEOTIDE SEQUENCE</scope>
    <source>
        <strain evidence="12">Rmic-2018</strain>
        <tissue evidence="12">Larvae</tissue>
    </source>
</reference>
<feature type="domain" description="RING-type" evidence="11">
    <location>
        <begin position="302"/>
        <end position="344"/>
    </location>
</feature>
<dbReference type="GO" id="GO:0005737">
    <property type="term" value="C:cytoplasm"/>
    <property type="evidence" value="ECO:0007669"/>
    <property type="project" value="UniProtKB-SubCell"/>
</dbReference>
<feature type="compositionally biased region" description="Polar residues" evidence="10">
    <location>
        <begin position="129"/>
        <end position="142"/>
    </location>
</feature>
<evidence type="ECO:0000259" key="11">
    <source>
        <dbReference type="PROSITE" id="PS50089"/>
    </source>
</evidence>
<evidence type="ECO:0000313" key="13">
    <source>
        <dbReference type="Proteomes" id="UP000821866"/>
    </source>
</evidence>
<dbReference type="InterPro" id="IPR027370">
    <property type="entry name" value="Znf-RING_euk"/>
</dbReference>
<evidence type="ECO:0000313" key="12">
    <source>
        <dbReference type="EMBL" id="KAH7934419.1"/>
    </source>
</evidence>
<dbReference type="EMBL" id="JABSTU010006480">
    <property type="protein sequence ID" value="KAH7934419.1"/>
    <property type="molecule type" value="Genomic_DNA"/>
</dbReference>
<dbReference type="GO" id="GO:0000976">
    <property type="term" value="F:transcription cis-regulatory region binding"/>
    <property type="evidence" value="ECO:0007669"/>
    <property type="project" value="TreeGrafter"/>
</dbReference>
<proteinExistence type="inferred from homology"/>
<feature type="compositionally biased region" description="Basic residues" evidence="10">
    <location>
        <begin position="232"/>
        <end position="249"/>
    </location>
</feature>
<keyword evidence="4" id="KW-0479">Metal-binding</keyword>
<dbReference type="Proteomes" id="UP000821866">
    <property type="component" value="Unassembled WGS sequence"/>
</dbReference>
<organism evidence="12 13">
    <name type="scientific">Rhipicephalus microplus</name>
    <name type="common">Cattle tick</name>
    <name type="synonym">Boophilus microplus</name>
    <dbReference type="NCBI Taxonomy" id="6941"/>
    <lineage>
        <taxon>Eukaryota</taxon>
        <taxon>Metazoa</taxon>
        <taxon>Ecdysozoa</taxon>
        <taxon>Arthropoda</taxon>
        <taxon>Chelicerata</taxon>
        <taxon>Arachnida</taxon>
        <taxon>Acari</taxon>
        <taxon>Parasitiformes</taxon>
        <taxon>Ixodida</taxon>
        <taxon>Ixodoidea</taxon>
        <taxon>Ixodidae</taxon>
        <taxon>Rhipicephalinae</taxon>
        <taxon>Rhipicephalus</taxon>
        <taxon>Boophilus</taxon>
    </lineage>
</organism>
<dbReference type="VEuPathDB" id="VectorBase:LOC119187169"/>
<dbReference type="SUPFAM" id="SSF57850">
    <property type="entry name" value="RING/U-box"/>
    <property type="match status" value="1"/>
</dbReference>
<dbReference type="PANTHER" id="PTHR12983:SF9">
    <property type="entry name" value="E3 UBIQUITIN-PROTEIN LIGASE RNF10"/>
    <property type="match status" value="1"/>
</dbReference>
<dbReference type="PANTHER" id="PTHR12983">
    <property type="entry name" value="RING FINGER 10 FAMILY MEMBER"/>
    <property type="match status" value="1"/>
</dbReference>
<sequence length="461" mass="51263">MVRVTSSSSSSSGPAGVVVHQEEEAAAESGVASRGRVVDLPHSATARHQTRGLSPRDSPNVLRSHLIRTHRDSAVRGACASRRLSEPSAVAPAPKAAVAQATPPTPKQRPETPESSSLKASPHQARPKIQTNSPHVRASSASEEAMDTSAPLMPKERRGSLERAKKTKKQITGPGLQCSFSQSDALSLMSHVQVARSIQDDCVEEALRKGNRKVNLNHLLKFTLTPRESDHHHHYWSGHHRSSRPPPAKHSKEQFLQANCQFVVREGTMCRWNPDVPIAWELVHEVRVLQQQSTTGQEEERCPVCLGTPRAAQMPPCGHVYCWSCLLHYLALSDRPYRPCPICDRAFSAQQLRRHVVVPQPRRGYQPGDEITMCLMRRQKNQPGAQPMPADLWRVDDLEPFNISREERLTCHQRVLVACPKQLGAMLDREESELRSQLLEEGDAPEACFVQAALQASTQQR</sequence>
<evidence type="ECO:0000256" key="2">
    <source>
        <dbReference type="ARBA" id="ARBA00008117"/>
    </source>
</evidence>
<keyword evidence="6" id="KW-0862">Zinc</keyword>
<evidence type="ECO:0000256" key="7">
    <source>
        <dbReference type="ARBA" id="ARBA00035131"/>
    </source>
</evidence>
<dbReference type="SMART" id="SM00184">
    <property type="entry name" value="RING"/>
    <property type="match status" value="1"/>
</dbReference>
<dbReference type="Gene3D" id="3.30.40.10">
    <property type="entry name" value="Zinc/RING finger domain, C3HC4 (zinc finger)"/>
    <property type="match status" value="1"/>
</dbReference>
<dbReference type="CDD" id="cd16536">
    <property type="entry name" value="RING-HC_RNF10"/>
    <property type="match status" value="1"/>
</dbReference>
<protein>
    <recommendedName>
        <fullName evidence="7">E3 ubiquitin-protein ligase RNF10</fullName>
    </recommendedName>
    <alternativeName>
        <fullName evidence="8">RING finger protein 10</fullName>
    </alternativeName>
</protein>
<evidence type="ECO:0000256" key="8">
    <source>
        <dbReference type="ARBA" id="ARBA00035390"/>
    </source>
</evidence>
<dbReference type="InterPro" id="IPR017907">
    <property type="entry name" value="Znf_RING_CS"/>
</dbReference>
<dbReference type="AlphaFoldDB" id="A0A9J6CV73"/>
<evidence type="ECO:0000256" key="5">
    <source>
        <dbReference type="ARBA" id="ARBA00022771"/>
    </source>
</evidence>
<name>A0A9J6CV73_RHIMP</name>
<keyword evidence="13" id="KW-1185">Reference proteome</keyword>
<feature type="compositionally biased region" description="Basic and acidic residues" evidence="10">
    <location>
        <begin position="154"/>
        <end position="164"/>
    </location>
</feature>
<feature type="region of interest" description="Disordered" evidence="10">
    <location>
        <begin position="231"/>
        <end position="250"/>
    </location>
</feature>
<feature type="compositionally biased region" description="Low complexity" evidence="10">
    <location>
        <begin position="1"/>
        <end position="12"/>
    </location>
</feature>
<dbReference type="GO" id="GO:0045944">
    <property type="term" value="P:positive regulation of transcription by RNA polymerase II"/>
    <property type="evidence" value="ECO:0007669"/>
    <property type="project" value="TreeGrafter"/>
</dbReference>
<reference evidence="12" key="1">
    <citation type="journal article" date="2020" name="Cell">
        <title>Large-Scale Comparative Analyses of Tick Genomes Elucidate Their Genetic Diversity and Vector Capacities.</title>
        <authorList>
            <consortium name="Tick Genome and Microbiome Consortium (TIGMIC)"/>
            <person name="Jia N."/>
            <person name="Wang J."/>
            <person name="Shi W."/>
            <person name="Du L."/>
            <person name="Sun Y."/>
            <person name="Zhan W."/>
            <person name="Jiang J.F."/>
            <person name="Wang Q."/>
            <person name="Zhang B."/>
            <person name="Ji P."/>
            <person name="Bell-Sakyi L."/>
            <person name="Cui X.M."/>
            <person name="Yuan T.T."/>
            <person name="Jiang B.G."/>
            <person name="Yang W.F."/>
            <person name="Lam T.T."/>
            <person name="Chang Q.C."/>
            <person name="Ding S.J."/>
            <person name="Wang X.J."/>
            <person name="Zhu J.G."/>
            <person name="Ruan X.D."/>
            <person name="Zhao L."/>
            <person name="Wei J.T."/>
            <person name="Ye R.Z."/>
            <person name="Que T.C."/>
            <person name="Du C.H."/>
            <person name="Zhou Y.H."/>
            <person name="Cheng J.X."/>
            <person name="Dai P.F."/>
            <person name="Guo W.B."/>
            <person name="Han X.H."/>
            <person name="Huang E.J."/>
            <person name="Li L.F."/>
            <person name="Wei W."/>
            <person name="Gao Y.C."/>
            <person name="Liu J.Z."/>
            <person name="Shao H.Z."/>
            <person name="Wang X."/>
            <person name="Wang C.C."/>
            <person name="Yang T.C."/>
            <person name="Huo Q.B."/>
            <person name="Li W."/>
            <person name="Chen H.Y."/>
            <person name="Chen S.E."/>
            <person name="Zhou L.G."/>
            <person name="Ni X.B."/>
            <person name="Tian J.H."/>
            <person name="Sheng Y."/>
            <person name="Liu T."/>
            <person name="Pan Y.S."/>
            <person name="Xia L.Y."/>
            <person name="Li J."/>
            <person name="Zhao F."/>
            <person name="Cao W.C."/>
        </authorList>
    </citation>
    <scope>NUCLEOTIDE SEQUENCE</scope>
    <source>
        <strain evidence="12">Rmic-2018</strain>
    </source>
</reference>
<dbReference type="PROSITE" id="PS50089">
    <property type="entry name" value="ZF_RING_2"/>
    <property type="match status" value="1"/>
</dbReference>
<feature type="region of interest" description="Disordered" evidence="10">
    <location>
        <begin position="1"/>
        <end position="176"/>
    </location>
</feature>
<keyword evidence="5 9" id="KW-0863">Zinc-finger</keyword>
<evidence type="ECO:0000256" key="6">
    <source>
        <dbReference type="ARBA" id="ARBA00022833"/>
    </source>
</evidence>
<evidence type="ECO:0000256" key="1">
    <source>
        <dbReference type="ARBA" id="ARBA00004496"/>
    </source>
</evidence>
<dbReference type="GO" id="GO:0008270">
    <property type="term" value="F:zinc ion binding"/>
    <property type="evidence" value="ECO:0007669"/>
    <property type="project" value="UniProtKB-KW"/>
</dbReference>
<comment type="caution">
    <text evidence="12">The sequence shown here is derived from an EMBL/GenBank/DDBJ whole genome shotgun (WGS) entry which is preliminary data.</text>
</comment>
<gene>
    <name evidence="12" type="ORF">HPB51_029237</name>
</gene>
<accession>A0A9J6CV73</accession>
<evidence type="ECO:0000256" key="9">
    <source>
        <dbReference type="PROSITE-ProRule" id="PRU00175"/>
    </source>
</evidence>
<evidence type="ECO:0000256" key="10">
    <source>
        <dbReference type="SAM" id="MobiDB-lite"/>
    </source>
</evidence>
<evidence type="ECO:0000256" key="3">
    <source>
        <dbReference type="ARBA" id="ARBA00022490"/>
    </source>
</evidence>
<keyword evidence="3" id="KW-0963">Cytoplasm</keyword>
<comment type="subcellular location">
    <subcellularLocation>
        <location evidence="1">Cytoplasm</location>
    </subcellularLocation>
</comment>
<feature type="compositionally biased region" description="Low complexity" evidence="10">
    <location>
        <begin position="89"/>
        <end position="102"/>
    </location>
</feature>
<comment type="similarity">
    <text evidence="2">Belongs to the RNF10 family.</text>
</comment>
<dbReference type="Pfam" id="PF13445">
    <property type="entry name" value="zf-RING_UBOX"/>
    <property type="match status" value="1"/>
</dbReference>
<dbReference type="InterPro" id="IPR001841">
    <property type="entry name" value="Znf_RING"/>
</dbReference>